<feature type="transmembrane region" description="Helical" evidence="1">
    <location>
        <begin position="94"/>
        <end position="116"/>
    </location>
</feature>
<comment type="caution">
    <text evidence="2">The sequence shown here is derived from an EMBL/GenBank/DDBJ whole genome shotgun (WGS) entry which is preliminary data.</text>
</comment>
<dbReference type="EMBL" id="RPHB01000001">
    <property type="protein sequence ID" value="MBW3466645.1"/>
    <property type="molecule type" value="Genomic_DNA"/>
</dbReference>
<keyword evidence="1" id="KW-1133">Transmembrane helix</keyword>
<evidence type="ECO:0008006" key="4">
    <source>
        <dbReference type="Google" id="ProtNLM"/>
    </source>
</evidence>
<protein>
    <recommendedName>
        <fullName evidence="4">Yip1 domain-containing protein</fullName>
    </recommendedName>
</protein>
<accession>A0A951MC77</accession>
<feature type="transmembrane region" description="Helical" evidence="1">
    <location>
        <begin position="199"/>
        <end position="219"/>
    </location>
</feature>
<organism evidence="2 3">
    <name type="scientific">Arthrospiribacter ruber</name>
    <dbReference type="NCBI Taxonomy" id="2487934"/>
    <lineage>
        <taxon>Bacteria</taxon>
        <taxon>Pseudomonadati</taxon>
        <taxon>Bacteroidota</taxon>
        <taxon>Cytophagia</taxon>
        <taxon>Cytophagales</taxon>
        <taxon>Cyclobacteriaceae</taxon>
        <taxon>Arthrospiribacter</taxon>
    </lineage>
</organism>
<dbReference type="Proteomes" id="UP000727490">
    <property type="component" value="Unassembled WGS sequence"/>
</dbReference>
<reference evidence="2 3" key="1">
    <citation type="journal article" date="2020" name="Syst. Appl. Microbiol.">
        <title>Arthrospiribacter ruber gen. nov., sp. nov., a novel bacterium isolated from Arthrospira cultures.</title>
        <authorList>
            <person name="Waleron M."/>
            <person name="Misztak A."/>
            <person name="Waleron M.M."/>
            <person name="Furmaniak M."/>
            <person name="Mrozik A."/>
            <person name="Waleron K."/>
        </authorList>
    </citation>
    <scope>NUCLEOTIDE SEQUENCE [LARGE SCALE GENOMIC DNA]</scope>
    <source>
        <strain evidence="2 3">DPMB0001</strain>
    </source>
</reference>
<evidence type="ECO:0000313" key="3">
    <source>
        <dbReference type="Proteomes" id="UP000727490"/>
    </source>
</evidence>
<proteinExistence type="predicted"/>
<name>A0A951MC77_9BACT</name>
<keyword evidence="1" id="KW-0472">Membrane</keyword>
<feature type="transmembrane region" description="Helical" evidence="1">
    <location>
        <begin position="64"/>
        <end position="82"/>
    </location>
</feature>
<feature type="transmembrane region" description="Helical" evidence="1">
    <location>
        <begin position="169"/>
        <end position="187"/>
    </location>
</feature>
<evidence type="ECO:0000256" key="1">
    <source>
        <dbReference type="SAM" id="Phobius"/>
    </source>
</evidence>
<sequence length="223" mass="24797">MENQNIPKPIAAASTASTATIADEVKNFYKNDFKNLFITVLTNPIDGIYKIFKNPGSAAYKNSLILYSSVFVFFLVGIYILVGEGRKSLEFMDFMKLSLIPIIFMFTISLLAFGIKSISGKPDFKNELQTGAISGIPVALLVPVLFIIKTTNSIENIFALTRFPTEMGIFGFIFLLYLILMFINVFQQSLKASGTKDAIAWYISPLAIFAAFYITVKVIQGIF</sequence>
<gene>
    <name evidence="2" type="ORF">EGN73_02290</name>
</gene>
<dbReference type="AlphaFoldDB" id="A0A951MC77"/>
<dbReference type="RefSeq" id="WP_219286716.1">
    <property type="nucleotide sequence ID" value="NZ_RPHB01000001.1"/>
</dbReference>
<feature type="transmembrane region" description="Helical" evidence="1">
    <location>
        <begin position="128"/>
        <end position="148"/>
    </location>
</feature>
<evidence type="ECO:0000313" key="2">
    <source>
        <dbReference type="EMBL" id="MBW3466645.1"/>
    </source>
</evidence>
<keyword evidence="1" id="KW-0812">Transmembrane</keyword>
<keyword evidence="3" id="KW-1185">Reference proteome</keyword>